<evidence type="ECO:0000313" key="3">
    <source>
        <dbReference type="Proteomes" id="UP000235388"/>
    </source>
</evidence>
<dbReference type="AlphaFoldDB" id="A0A2N5TMN2"/>
<comment type="caution">
    <text evidence="1">The sequence shown here is derived from an EMBL/GenBank/DDBJ whole genome shotgun (WGS) entry which is preliminary data.</text>
</comment>
<dbReference type="EMBL" id="PGCI01000284">
    <property type="protein sequence ID" value="PLW30859.1"/>
    <property type="molecule type" value="Genomic_DNA"/>
</dbReference>
<name>A0A2N5TMN2_9BASI</name>
<organism evidence="1 3">
    <name type="scientific">Puccinia coronata f. sp. avenae</name>
    <dbReference type="NCBI Taxonomy" id="200324"/>
    <lineage>
        <taxon>Eukaryota</taxon>
        <taxon>Fungi</taxon>
        <taxon>Dikarya</taxon>
        <taxon>Basidiomycota</taxon>
        <taxon>Pucciniomycotina</taxon>
        <taxon>Pucciniomycetes</taxon>
        <taxon>Pucciniales</taxon>
        <taxon>Pucciniaceae</taxon>
        <taxon>Puccinia</taxon>
    </lineage>
</organism>
<sequence>MPGDNDCLVKLALRANHNHFVAQLITQPLTPSKRIYLGHGHLLGINCPLAQGNLLLLKTVYRISLNYFCKLATATIAVSNHTNWVPRSHYEAIRLPIQANCAVLLSSIPAVRFQSNAAIQHLPVIWTHLPSCFQLLSPGSMIQEEAIPGRHQDSPITLILTYTLWELMFS</sequence>
<dbReference type="Proteomes" id="UP000235388">
    <property type="component" value="Unassembled WGS sequence"/>
</dbReference>
<reference evidence="3 4" key="1">
    <citation type="submission" date="2017-11" db="EMBL/GenBank/DDBJ databases">
        <title>De novo assembly and phasing of dikaryotic genomes from two isolates of Puccinia coronata f. sp. avenae, the causal agent of oat crown rust.</title>
        <authorList>
            <person name="Miller M.E."/>
            <person name="Zhang Y."/>
            <person name="Omidvar V."/>
            <person name="Sperschneider J."/>
            <person name="Schwessinger B."/>
            <person name="Raley C."/>
            <person name="Palmer J.M."/>
            <person name="Garnica D."/>
            <person name="Upadhyaya N."/>
            <person name="Rathjen J."/>
            <person name="Taylor J.M."/>
            <person name="Park R.F."/>
            <person name="Dodds P.N."/>
            <person name="Hirsch C.D."/>
            <person name="Kianian S.F."/>
            <person name="Figueroa M."/>
        </authorList>
    </citation>
    <scope>NUCLEOTIDE SEQUENCE [LARGE SCALE GENOMIC DNA]</scope>
    <source>
        <strain evidence="1">12NC29</strain>
        <strain evidence="2">12SD80</strain>
    </source>
</reference>
<dbReference type="Proteomes" id="UP000235392">
    <property type="component" value="Unassembled WGS sequence"/>
</dbReference>
<protein>
    <submittedName>
        <fullName evidence="1">Uncharacterized protein</fullName>
    </submittedName>
</protein>
<keyword evidence="3" id="KW-1185">Reference proteome</keyword>
<gene>
    <name evidence="1" type="ORF">PCANC_25594</name>
    <name evidence="2" type="ORF">PCASD_22016</name>
</gene>
<evidence type="ECO:0000313" key="2">
    <source>
        <dbReference type="EMBL" id="PLW30859.1"/>
    </source>
</evidence>
<dbReference type="EMBL" id="PGCJ01000524">
    <property type="protein sequence ID" value="PLW26765.1"/>
    <property type="molecule type" value="Genomic_DNA"/>
</dbReference>
<proteinExistence type="predicted"/>
<evidence type="ECO:0000313" key="4">
    <source>
        <dbReference type="Proteomes" id="UP000235392"/>
    </source>
</evidence>
<evidence type="ECO:0000313" key="1">
    <source>
        <dbReference type="EMBL" id="PLW26765.1"/>
    </source>
</evidence>
<accession>A0A2N5TMN2</accession>